<evidence type="ECO:0000256" key="5">
    <source>
        <dbReference type="RuleBase" id="RU361183"/>
    </source>
</evidence>
<dbReference type="STRING" id="6412.T1G6L6"/>
<dbReference type="Proteomes" id="UP000015101">
    <property type="component" value="Unassembled WGS sequence"/>
</dbReference>
<dbReference type="SUPFAM" id="SSF55486">
    <property type="entry name" value="Metalloproteases ('zincins'), catalytic domain"/>
    <property type="match status" value="1"/>
</dbReference>
<dbReference type="PANTHER" id="PTHR10127">
    <property type="entry name" value="DISCOIDIN, CUB, EGF, LAMININ , AND ZINC METALLOPROTEASE DOMAIN CONTAINING"/>
    <property type="match status" value="1"/>
</dbReference>
<dbReference type="OMA" id="LIIENEC"/>
<reference evidence="8" key="3">
    <citation type="submission" date="2015-06" db="UniProtKB">
        <authorList>
            <consortium name="EnsemblMetazoa"/>
        </authorList>
    </citation>
    <scope>IDENTIFICATION</scope>
</reference>
<dbReference type="KEGG" id="hro:HELRODRAFT_87103"/>
<keyword evidence="3 5" id="KW-0482">Metalloprotease</keyword>
<keyword evidence="5" id="KW-0645">Protease</keyword>
<dbReference type="EnsemblMetazoa" id="HelroT87103">
    <property type="protein sequence ID" value="HelroP87103"/>
    <property type="gene ID" value="HelroG87103"/>
</dbReference>
<dbReference type="PROSITE" id="PS51864">
    <property type="entry name" value="ASTACIN"/>
    <property type="match status" value="1"/>
</dbReference>
<dbReference type="InterPro" id="IPR024079">
    <property type="entry name" value="MetalloPept_cat_dom_sf"/>
</dbReference>
<dbReference type="GO" id="GO:0004222">
    <property type="term" value="F:metalloendopeptidase activity"/>
    <property type="evidence" value="ECO:0007669"/>
    <property type="project" value="UniProtKB-UniRule"/>
</dbReference>
<keyword evidence="9" id="KW-1185">Reference proteome</keyword>
<comment type="caution">
    <text evidence="4">Lacks conserved residue(s) required for the propagation of feature annotation.</text>
</comment>
<evidence type="ECO:0000313" key="7">
    <source>
        <dbReference type="EMBL" id="ESN95159.1"/>
    </source>
</evidence>
<evidence type="ECO:0000313" key="8">
    <source>
        <dbReference type="EnsemblMetazoa" id="HelroP87103"/>
    </source>
</evidence>
<keyword evidence="1 5" id="KW-0479">Metal-binding</keyword>
<dbReference type="Gene3D" id="3.40.390.10">
    <property type="entry name" value="Collagenase (Catalytic Domain)"/>
    <property type="match status" value="1"/>
</dbReference>
<gene>
    <name evidence="8" type="primary">20216713</name>
    <name evidence="7" type="ORF">HELRODRAFT_87103</name>
</gene>
<reference evidence="7 9" key="2">
    <citation type="journal article" date="2013" name="Nature">
        <title>Insights into bilaterian evolution from three spiralian genomes.</title>
        <authorList>
            <person name="Simakov O."/>
            <person name="Marletaz F."/>
            <person name="Cho S.J."/>
            <person name="Edsinger-Gonzales E."/>
            <person name="Havlak P."/>
            <person name="Hellsten U."/>
            <person name="Kuo D.H."/>
            <person name="Larsson T."/>
            <person name="Lv J."/>
            <person name="Arendt D."/>
            <person name="Savage R."/>
            <person name="Osoegawa K."/>
            <person name="de Jong P."/>
            <person name="Grimwood J."/>
            <person name="Chapman J.A."/>
            <person name="Shapiro H."/>
            <person name="Aerts A."/>
            <person name="Otillar R.P."/>
            <person name="Terry A.Y."/>
            <person name="Boore J.L."/>
            <person name="Grigoriev I.V."/>
            <person name="Lindberg D.R."/>
            <person name="Seaver E.C."/>
            <person name="Weisblat D.A."/>
            <person name="Putnam N.H."/>
            <person name="Rokhsar D.S."/>
        </authorList>
    </citation>
    <scope>NUCLEOTIDE SEQUENCE</scope>
</reference>
<dbReference type="GO" id="GO:0046872">
    <property type="term" value="F:metal ion binding"/>
    <property type="evidence" value="ECO:0007669"/>
    <property type="project" value="UniProtKB-KW"/>
</dbReference>
<accession>T1G6L6</accession>
<dbReference type="InterPro" id="IPR000742">
    <property type="entry name" value="EGF"/>
</dbReference>
<name>T1G6L6_HELRO</name>
<organism evidence="8 9">
    <name type="scientific">Helobdella robusta</name>
    <name type="common">Californian leech</name>
    <dbReference type="NCBI Taxonomy" id="6412"/>
    <lineage>
        <taxon>Eukaryota</taxon>
        <taxon>Metazoa</taxon>
        <taxon>Spiralia</taxon>
        <taxon>Lophotrochozoa</taxon>
        <taxon>Annelida</taxon>
        <taxon>Clitellata</taxon>
        <taxon>Hirudinea</taxon>
        <taxon>Rhynchobdellida</taxon>
        <taxon>Glossiphoniidae</taxon>
        <taxon>Helobdella</taxon>
    </lineage>
</organism>
<dbReference type="Pfam" id="PF01400">
    <property type="entry name" value="Astacin"/>
    <property type="match status" value="1"/>
</dbReference>
<dbReference type="PANTHER" id="PTHR10127:SF862">
    <property type="entry name" value="ZINC METALLOPROTEINASE NAS-27"/>
    <property type="match status" value="1"/>
</dbReference>
<dbReference type="HOGENOM" id="CLU_119828_0_0_1"/>
<dbReference type="PRINTS" id="PR00480">
    <property type="entry name" value="ASTACIN"/>
</dbReference>
<keyword evidence="2 5" id="KW-0862">Zinc</keyword>
<dbReference type="InterPro" id="IPR001506">
    <property type="entry name" value="Peptidase_M12A"/>
</dbReference>
<evidence type="ECO:0000259" key="6">
    <source>
        <dbReference type="PROSITE" id="PS51864"/>
    </source>
</evidence>
<evidence type="ECO:0000256" key="1">
    <source>
        <dbReference type="ARBA" id="ARBA00022723"/>
    </source>
</evidence>
<evidence type="ECO:0000256" key="2">
    <source>
        <dbReference type="ARBA" id="ARBA00022833"/>
    </source>
</evidence>
<dbReference type="AlphaFoldDB" id="T1G6L6"/>
<dbReference type="OrthoDB" id="6061307at2759"/>
<protein>
    <recommendedName>
        <fullName evidence="5">Metalloendopeptidase</fullName>
        <ecNumber evidence="5">3.4.24.-</ecNumber>
    </recommendedName>
</protein>
<proteinExistence type="predicted"/>
<dbReference type="CTD" id="20216713"/>
<dbReference type="InParanoid" id="T1G6L6"/>
<dbReference type="eggNOG" id="KOG3714">
    <property type="taxonomic scope" value="Eukaryota"/>
</dbReference>
<feature type="domain" description="Peptidase M12A" evidence="6">
    <location>
        <begin position="1"/>
        <end position="108"/>
    </location>
</feature>
<dbReference type="PROSITE" id="PS01186">
    <property type="entry name" value="EGF_2"/>
    <property type="match status" value="1"/>
</dbReference>
<sequence length="160" mass="18382">LISSLGLYPEHRRPDRDNFITVNLINVSPANYFFFSTLPPSDAKLNASNLPYDYGSITQQSPKYLSWNNQPTMTAKDKLFQSSMGQRVQLSFLDKSTLNQLYCYSSCSSRPDCSNNGFPDSNNCNRCICPDGYAGNLCQYYAPHNEQSIFGYHYRYFYCY</sequence>
<reference evidence="9" key="1">
    <citation type="submission" date="2012-12" db="EMBL/GenBank/DDBJ databases">
        <authorList>
            <person name="Hellsten U."/>
            <person name="Grimwood J."/>
            <person name="Chapman J.A."/>
            <person name="Shapiro H."/>
            <person name="Aerts A."/>
            <person name="Otillar R.P."/>
            <person name="Terry A.Y."/>
            <person name="Boore J.L."/>
            <person name="Simakov O."/>
            <person name="Marletaz F."/>
            <person name="Cho S.-J."/>
            <person name="Edsinger-Gonzales E."/>
            <person name="Havlak P."/>
            <person name="Kuo D.-H."/>
            <person name="Larsson T."/>
            <person name="Lv J."/>
            <person name="Arendt D."/>
            <person name="Savage R."/>
            <person name="Osoegawa K."/>
            <person name="de Jong P."/>
            <person name="Lindberg D.R."/>
            <person name="Seaver E.C."/>
            <person name="Weisblat D.A."/>
            <person name="Putnam N.H."/>
            <person name="Grigoriev I.V."/>
            <person name="Rokhsar D.S."/>
        </authorList>
    </citation>
    <scope>NUCLEOTIDE SEQUENCE</scope>
</reference>
<dbReference type="EMBL" id="AMQM01006959">
    <property type="status" value="NOT_ANNOTATED_CDS"/>
    <property type="molecule type" value="Genomic_DNA"/>
</dbReference>
<dbReference type="EC" id="3.4.24.-" evidence="5"/>
<comment type="cofactor">
    <cofactor evidence="5">
        <name>Zn(2+)</name>
        <dbReference type="ChEBI" id="CHEBI:29105"/>
    </cofactor>
    <text evidence="5">Binds 1 zinc ion per subunit.</text>
</comment>
<evidence type="ECO:0000256" key="3">
    <source>
        <dbReference type="ARBA" id="ARBA00023049"/>
    </source>
</evidence>
<evidence type="ECO:0000256" key="4">
    <source>
        <dbReference type="PROSITE-ProRule" id="PRU01211"/>
    </source>
</evidence>
<dbReference type="GeneID" id="20216713"/>
<dbReference type="GO" id="GO:0006508">
    <property type="term" value="P:proteolysis"/>
    <property type="evidence" value="ECO:0007669"/>
    <property type="project" value="UniProtKB-KW"/>
</dbReference>
<dbReference type="EMBL" id="KB097542">
    <property type="protein sequence ID" value="ESN95159.1"/>
    <property type="molecule type" value="Genomic_DNA"/>
</dbReference>
<keyword evidence="5" id="KW-0378">Hydrolase</keyword>
<dbReference type="RefSeq" id="XP_009026716.1">
    <property type="nucleotide sequence ID" value="XM_009028468.1"/>
</dbReference>
<evidence type="ECO:0000313" key="9">
    <source>
        <dbReference type="Proteomes" id="UP000015101"/>
    </source>
</evidence>